<dbReference type="Pfam" id="PF18052">
    <property type="entry name" value="Rx_N"/>
    <property type="match status" value="1"/>
</dbReference>
<dbReference type="Gene3D" id="3.80.10.10">
    <property type="entry name" value="Ribonuclease Inhibitor"/>
    <property type="match status" value="1"/>
</dbReference>
<evidence type="ECO:0000256" key="4">
    <source>
        <dbReference type="ARBA" id="ARBA00022741"/>
    </source>
</evidence>
<evidence type="ECO:0000259" key="11">
    <source>
        <dbReference type="Pfam" id="PF23598"/>
    </source>
</evidence>
<evidence type="ECO:0000256" key="3">
    <source>
        <dbReference type="ARBA" id="ARBA00022737"/>
    </source>
</evidence>
<dbReference type="RefSeq" id="XP_009772243.1">
    <property type="nucleotide sequence ID" value="XM_009773941.1"/>
</dbReference>
<evidence type="ECO:0000313" key="14">
    <source>
        <dbReference type="RefSeq" id="XP_009772244.1"/>
    </source>
</evidence>
<keyword evidence="3" id="KW-0677">Repeat</keyword>
<dbReference type="Pfam" id="PF00931">
    <property type="entry name" value="NB-ARC"/>
    <property type="match status" value="1"/>
</dbReference>
<dbReference type="FunFam" id="3.40.50.300:FF:001091">
    <property type="entry name" value="Probable disease resistance protein At1g61300"/>
    <property type="match status" value="1"/>
</dbReference>
<dbReference type="RefSeq" id="XP_009772244.1">
    <property type="nucleotide sequence ID" value="XM_009773942.1"/>
</dbReference>
<dbReference type="InterPro" id="IPR038005">
    <property type="entry name" value="RX-like_CC"/>
</dbReference>
<dbReference type="PANTHER" id="PTHR23155:SF1193">
    <property type="entry name" value="DISEASE RESISTANCE PROTEIN RPP13-RELATED"/>
    <property type="match status" value="1"/>
</dbReference>
<dbReference type="InterPro" id="IPR058922">
    <property type="entry name" value="WHD_DRP"/>
</dbReference>
<evidence type="ECO:0000259" key="9">
    <source>
        <dbReference type="Pfam" id="PF18052"/>
    </source>
</evidence>
<dbReference type="GO" id="GO:0043531">
    <property type="term" value="F:ADP binding"/>
    <property type="evidence" value="ECO:0007669"/>
    <property type="project" value="InterPro"/>
</dbReference>
<dbReference type="KEGG" id="nsy:104222679"/>
<keyword evidence="2" id="KW-0433">Leucine-rich repeat</keyword>
<evidence type="ECO:0000313" key="12">
    <source>
        <dbReference type="Proteomes" id="UP000189701"/>
    </source>
</evidence>
<evidence type="ECO:0000259" key="10">
    <source>
        <dbReference type="Pfam" id="PF23559"/>
    </source>
</evidence>
<evidence type="ECO:0000256" key="5">
    <source>
        <dbReference type="ARBA" id="ARBA00022821"/>
    </source>
</evidence>
<dbReference type="InterPro" id="IPR002182">
    <property type="entry name" value="NB-ARC"/>
</dbReference>
<dbReference type="InterPro" id="IPR044974">
    <property type="entry name" value="Disease_R_plants"/>
</dbReference>
<proteinExistence type="inferred from homology"/>
<gene>
    <name evidence="13 14" type="primary">LOC104222679</name>
</gene>
<dbReference type="InterPro" id="IPR055414">
    <property type="entry name" value="LRR_R13L4/SHOC2-like"/>
</dbReference>
<evidence type="ECO:0000313" key="13">
    <source>
        <dbReference type="RefSeq" id="XP_009772243.1"/>
    </source>
</evidence>
<dbReference type="Pfam" id="PF23559">
    <property type="entry name" value="WHD_DRP"/>
    <property type="match status" value="1"/>
</dbReference>
<dbReference type="Gene3D" id="1.10.10.10">
    <property type="entry name" value="Winged helix-like DNA-binding domain superfamily/Winged helix DNA-binding domain"/>
    <property type="match status" value="1"/>
</dbReference>
<keyword evidence="12" id="KW-1185">Reference proteome</keyword>
<feature type="region of interest" description="Disordered" evidence="7">
    <location>
        <begin position="853"/>
        <end position="880"/>
    </location>
</feature>
<dbReference type="SUPFAM" id="SSF52540">
    <property type="entry name" value="P-loop containing nucleoside triphosphate hydrolases"/>
    <property type="match status" value="1"/>
</dbReference>
<accession>A0A1U7W0V3</accession>
<feature type="domain" description="NB-ARC" evidence="8">
    <location>
        <begin position="155"/>
        <end position="326"/>
    </location>
</feature>
<organism evidence="12 13">
    <name type="scientific">Nicotiana sylvestris</name>
    <name type="common">Wood tobacco</name>
    <name type="synonym">South American tobacco</name>
    <dbReference type="NCBI Taxonomy" id="4096"/>
    <lineage>
        <taxon>Eukaryota</taxon>
        <taxon>Viridiplantae</taxon>
        <taxon>Streptophyta</taxon>
        <taxon>Embryophyta</taxon>
        <taxon>Tracheophyta</taxon>
        <taxon>Spermatophyta</taxon>
        <taxon>Magnoliopsida</taxon>
        <taxon>eudicotyledons</taxon>
        <taxon>Gunneridae</taxon>
        <taxon>Pentapetalae</taxon>
        <taxon>asterids</taxon>
        <taxon>lamiids</taxon>
        <taxon>Solanales</taxon>
        <taxon>Solanaceae</taxon>
        <taxon>Nicotianoideae</taxon>
        <taxon>Nicotianeae</taxon>
        <taxon>Nicotiana</taxon>
    </lineage>
</organism>
<sequence length="880" mass="100592">MADLGLSFLIENLKQLLRDNGELIIGIKDAAESLLEDLKEFDVFLKKAAAYNSENKILKELVKKIRTVVNAAEDAIDKFVIESKLHKGRGVSRFVDLTHYKRVRDVASEIKAIREKVKEIRRTEVYALQNEDLSGRGGQERKSPVVEEDDVVGFDDEVRKIINRLFEGSDSLEVIPIVGMPGLGKTTLANLVYKHPEVGYKFFTRIWVYVSQTYRRRELFLNIISKFTRNTKQYHDRPEEDLADEIREFLGKTGKYLIVLDDVWSGEAWERIRIAFPETNKGNRVLLTTRDSKVAKYCSHIPHDLKFLTIDESWILLQKKVFNKDKCPVKLEQPGKSIAEKCRGLPIAIVVIAGALIGKDKTTREWEQVDKNLSEHIINVDSMNCKKLVQMSYDNLPYDLKACFLYCAVFPGGLEIPSWKLIRLWIAEGFIQHKSDLSLECKAEENLNDLVNRNLVMVMQVASDGHIKTCRVHDMLHEFCRQEAVKEENLFQEIKLGAEQYFPGKRELATYRRLCIHSSVLEFISTKPAGEYIRSFLSFSSNQIEMPTADIPTIPKGFPLLRVWDVESINFSRLSREFFQLYHLRYIAFSSNSIKVLPTRIGELWNIQTLIINTQQRSLDIQANIWNMARLRHLHTNSSAKLSVPIARKSSKVTLVNQSLQTLSTIAPESCTEEVFARAPNLKKLGIRGKISVLLEPNTSTSLKNVKKVEYLESLKLINDGIQTGKELHLPPAHIFPTKLRKLTLVDTRLGWNDMSVLGQLEHLEVLKLKENGFMGECWEPKVGGFSSLLVLWIERTNLVSWNASADQFPRLKRLVLISCDRLKEIPIGLADIRSLQAVELYNSTKTAAISARELQDKKDKQPQGTEKTGFKLSIFPPDL</sequence>
<dbReference type="Proteomes" id="UP000189701">
    <property type="component" value="Unplaced"/>
</dbReference>
<dbReference type="eggNOG" id="KOG4658">
    <property type="taxonomic scope" value="Eukaryota"/>
</dbReference>
<reference evidence="13 14" key="2">
    <citation type="submission" date="2025-04" db="UniProtKB">
        <authorList>
            <consortium name="RefSeq"/>
        </authorList>
    </citation>
    <scope>IDENTIFICATION</scope>
    <source>
        <tissue evidence="13 14">Leaf</tissue>
    </source>
</reference>
<evidence type="ECO:0000256" key="1">
    <source>
        <dbReference type="ARBA" id="ARBA00008894"/>
    </source>
</evidence>
<dbReference type="InterPro" id="IPR032675">
    <property type="entry name" value="LRR_dom_sf"/>
</dbReference>
<dbReference type="GeneID" id="104222679"/>
<dbReference type="Gene3D" id="1.10.8.430">
    <property type="entry name" value="Helical domain of apoptotic protease-activating factors"/>
    <property type="match status" value="1"/>
</dbReference>
<dbReference type="InterPro" id="IPR027417">
    <property type="entry name" value="P-loop_NTPase"/>
</dbReference>
<dbReference type="Pfam" id="PF23598">
    <property type="entry name" value="LRR_14"/>
    <property type="match status" value="1"/>
</dbReference>
<feature type="domain" description="Disease resistance N-terminal" evidence="9">
    <location>
        <begin position="6"/>
        <end position="89"/>
    </location>
</feature>
<feature type="domain" description="Disease resistance protein winged helix" evidence="10">
    <location>
        <begin position="409"/>
        <end position="479"/>
    </location>
</feature>
<keyword evidence="4" id="KW-0547">Nucleotide-binding</keyword>
<keyword evidence="6" id="KW-0067">ATP-binding</keyword>
<evidence type="ECO:0000256" key="6">
    <source>
        <dbReference type="ARBA" id="ARBA00022840"/>
    </source>
</evidence>
<keyword evidence="5" id="KW-0611">Plant defense</keyword>
<dbReference type="FunFam" id="1.10.10.10:FF:000322">
    <property type="entry name" value="Probable disease resistance protein At1g63360"/>
    <property type="match status" value="1"/>
</dbReference>
<dbReference type="Gene3D" id="3.40.50.300">
    <property type="entry name" value="P-loop containing nucleotide triphosphate hydrolases"/>
    <property type="match status" value="1"/>
</dbReference>
<dbReference type="InterPro" id="IPR042197">
    <property type="entry name" value="Apaf_helical"/>
</dbReference>
<dbReference type="AlphaFoldDB" id="A0A1U7W0V3"/>
<feature type="domain" description="Disease resistance R13L4/SHOC-2-like LRR" evidence="11">
    <location>
        <begin position="533"/>
        <end position="849"/>
    </location>
</feature>
<protein>
    <submittedName>
        <fullName evidence="13 14">Late blight resistance protein homolog R1A-3</fullName>
    </submittedName>
</protein>
<evidence type="ECO:0000259" key="8">
    <source>
        <dbReference type="Pfam" id="PF00931"/>
    </source>
</evidence>
<dbReference type="GO" id="GO:0005524">
    <property type="term" value="F:ATP binding"/>
    <property type="evidence" value="ECO:0007669"/>
    <property type="project" value="UniProtKB-KW"/>
</dbReference>
<dbReference type="CDD" id="cd14798">
    <property type="entry name" value="RX-CC_like"/>
    <property type="match status" value="1"/>
</dbReference>
<dbReference type="STRING" id="4096.A0A1U7W0V3"/>
<dbReference type="GO" id="GO:0098542">
    <property type="term" value="P:defense response to other organism"/>
    <property type="evidence" value="ECO:0007669"/>
    <property type="project" value="TreeGrafter"/>
</dbReference>
<comment type="similarity">
    <text evidence="1">Belongs to the disease resistance NB-LRR family.</text>
</comment>
<evidence type="ECO:0000256" key="7">
    <source>
        <dbReference type="SAM" id="MobiDB-lite"/>
    </source>
</evidence>
<dbReference type="InterPro" id="IPR041118">
    <property type="entry name" value="Rx_N"/>
</dbReference>
<dbReference type="Gene3D" id="1.20.5.4130">
    <property type="match status" value="1"/>
</dbReference>
<dbReference type="PRINTS" id="PR00364">
    <property type="entry name" value="DISEASERSIST"/>
</dbReference>
<name>A0A1U7W0V3_NICSY</name>
<dbReference type="InterPro" id="IPR036388">
    <property type="entry name" value="WH-like_DNA-bd_sf"/>
</dbReference>
<dbReference type="GO" id="GO:0051607">
    <property type="term" value="P:defense response to virus"/>
    <property type="evidence" value="ECO:0007669"/>
    <property type="project" value="UniProtKB-ARBA"/>
</dbReference>
<reference evidence="12" key="1">
    <citation type="journal article" date="2013" name="Genome Biol.">
        <title>Reference genomes and transcriptomes of Nicotiana sylvestris and Nicotiana tomentosiformis.</title>
        <authorList>
            <person name="Sierro N."/>
            <person name="Battey J.N."/>
            <person name="Ouadi S."/>
            <person name="Bovet L."/>
            <person name="Goepfert S."/>
            <person name="Bakaher N."/>
            <person name="Peitsch M.C."/>
            <person name="Ivanov N.V."/>
        </authorList>
    </citation>
    <scope>NUCLEOTIDE SEQUENCE [LARGE SCALE GENOMIC DNA]</scope>
</reference>
<dbReference type="SUPFAM" id="SSF52058">
    <property type="entry name" value="L domain-like"/>
    <property type="match status" value="1"/>
</dbReference>
<dbReference type="PANTHER" id="PTHR23155">
    <property type="entry name" value="DISEASE RESISTANCE PROTEIN RP"/>
    <property type="match status" value="1"/>
</dbReference>
<evidence type="ECO:0000256" key="2">
    <source>
        <dbReference type="ARBA" id="ARBA00022614"/>
    </source>
</evidence>